<sequence length="567" mass="58600">MPRLSLALRRVCVLALLMLGLSALPAHAVLIGKASISGQVVDSEGLPLSGVRVRVQGPLPLIFPRQVETGAGGFYRIDGVSPEQKLQLSFSKSGYALGHGSVSLQRQKPLQFDKLLLVRMQPRTLNKMLAKAGAVQTLIPQTGGTLQEQGFKVHFPPNSLTVSGSQPVDLVISPIDVSTEEVQAAPGDFSARTLAGQNVLLESFSMADFSLSQNGRKVNLKAGSQAQIELLLPRSTPLSPGDQTPMWHFDTVRGLWIEEGVGQVAASTVLPDRLAVFASVAHFSWWNSDQPIATTEVSGRVVDGNGQALAGASILSSGIDYAGTSSAQSDAQGNFCIKVKSSALSSLRASLFVDSLSASSPALAVQSGAAGQSCAAGSAVAAGDLVISTGVACIQGDVRDEQGAPVVGLEVTSSAGTTAVTAADGSFQLKAPENASVKVRALGYPTQLVNTQAAGDACASVALRKPSGGGGTTCVSGMVYQCSPSNPVVEVSMVAWRNSDETLFGMSAPSDAAGRYCIDGLPANELLEIKPNHGYSMDSQEIDSGAGGGTCAAQNCTVAPPQDIWCY</sequence>
<dbReference type="Proteomes" id="UP000242861">
    <property type="component" value="Unassembled WGS sequence"/>
</dbReference>
<dbReference type="EMBL" id="PIYS01000027">
    <property type="protein sequence ID" value="PKF70227.1"/>
    <property type="molecule type" value="Genomic_DNA"/>
</dbReference>
<feature type="signal peptide" evidence="1">
    <location>
        <begin position="1"/>
        <end position="28"/>
    </location>
</feature>
<dbReference type="AlphaFoldDB" id="A0A2I0CM80"/>
<evidence type="ECO:0000313" key="3">
    <source>
        <dbReference type="Proteomes" id="UP000242861"/>
    </source>
</evidence>
<dbReference type="SUPFAM" id="SSF49464">
    <property type="entry name" value="Carboxypeptidase regulatory domain-like"/>
    <property type="match status" value="3"/>
</dbReference>
<feature type="chain" id="PRO_5014149891" description="Carboxypeptidase regulatory-like domain-containing protein" evidence="1">
    <location>
        <begin position="29"/>
        <end position="567"/>
    </location>
</feature>
<protein>
    <recommendedName>
        <fullName evidence="4">Carboxypeptidase regulatory-like domain-containing protein</fullName>
    </recommendedName>
</protein>
<evidence type="ECO:0008006" key="4">
    <source>
        <dbReference type="Google" id="ProtNLM"/>
    </source>
</evidence>
<dbReference type="Gene3D" id="2.60.40.1120">
    <property type="entry name" value="Carboxypeptidase-like, regulatory domain"/>
    <property type="match status" value="1"/>
</dbReference>
<keyword evidence="1" id="KW-0732">Signal</keyword>
<comment type="caution">
    <text evidence="2">The sequence shown here is derived from an EMBL/GenBank/DDBJ whole genome shotgun (WGS) entry which is preliminary data.</text>
</comment>
<proteinExistence type="predicted"/>
<name>A0A2I0CM80_9PSED</name>
<organism evidence="2 3">
    <name type="scientific">Pseudomonas fluvialis</name>
    <dbReference type="NCBI Taxonomy" id="1793966"/>
    <lineage>
        <taxon>Bacteria</taxon>
        <taxon>Pseudomonadati</taxon>
        <taxon>Pseudomonadota</taxon>
        <taxon>Gammaproteobacteria</taxon>
        <taxon>Pseudomonadales</taxon>
        <taxon>Pseudomonadaceae</taxon>
        <taxon>Pseudomonas</taxon>
    </lineage>
</organism>
<evidence type="ECO:0000256" key="1">
    <source>
        <dbReference type="SAM" id="SignalP"/>
    </source>
</evidence>
<dbReference type="InterPro" id="IPR008969">
    <property type="entry name" value="CarboxyPept-like_regulatory"/>
</dbReference>
<accession>A0A2I0CM80</accession>
<gene>
    <name evidence="2" type="ORF">CW360_13045</name>
</gene>
<evidence type="ECO:0000313" key="2">
    <source>
        <dbReference type="EMBL" id="PKF70227.1"/>
    </source>
</evidence>
<reference evidence="3" key="1">
    <citation type="submission" date="2017-12" db="EMBL/GenBank/DDBJ databases">
        <authorList>
            <person name="Yu X.-Y."/>
        </authorList>
    </citation>
    <scope>NUCLEOTIDE SEQUENCE [LARGE SCALE GENOMIC DNA]</scope>
    <source>
        <strain evidence="3">ZYSR67-Z</strain>
    </source>
</reference>
<dbReference type="RefSeq" id="WP_101193993.1">
    <property type="nucleotide sequence ID" value="NZ_PIYS01000027.1"/>
</dbReference>
<dbReference type="Pfam" id="PF13620">
    <property type="entry name" value="CarboxypepD_reg"/>
    <property type="match status" value="2"/>
</dbReference>